<protein>
    <submittedName>
        <fullName evidence="1">Uncharacterized protein</fullName>
    </submittedName>
</protein>
<keyword evidence="2" id="KW-1185">Reference proteome</keyword>
<reference evidence="1 2" key="1">
    <citation type="submission" date="2019-01" db="EMBL/GenBank/DDBJ databases">
        <authorList>
            <person name="Sayadi A."/>
        </authorList>
    </citation>
    <scope>NUCLEOTIDE SEQUENCE [LARGE SCALE GENOMIC DNA]</scope>
</reference>
<proteinExistence type="predicted"/>
<organism evidence="1 2">
    <name type="scientific">Callosobruchus maculatus</name>
    <name type="common">Southern cowpea weevil</name>
    <name type="synonym">Pulse bruchid</name>
    <dbReference type="NCBI Taxonomy" id="64391"/>
    <lineage>
        <taxon>Eukaryota</taxon>
        <taxon>Metazoa</taxon>
        <taxon>Ecdysozoa</taxon>
        <taxon>Arthropoda</taxon>
        <taxon>Hexapoda</taxon>
        <taxon>Insecta</taxon>
        <taxon>Pterygota</taxon>
        <taxon>Neoptera</taxon>
        <taxon>Endopterygota</taxon>
        <taxon>Coleoptera</taxon>
        <taxon>Polyphaga</taxon>
        <taxon>Cucujiformia</taxon>
        <taxon>Chrysomeloidea</taxon>
        <taxon>Chrysomelidae</taxon>
        <taxon>Bruchinae</taxon>
        <taxon>Bruchini</taxon>
        <taxon>Callosobruchus</taxon>
    </lineage>
</organism>
<accession>A0A653D5W4</accession>
<evidence type="ECO:0000313" key="2">
    <source>
        <dbReference type="Proteomes" id="UP000410492"/>
    </source>
</evidence>
<evidence type="ECO:0000313" key="1">
    <source>
        <dbReference type="EMBL" id="VEN55572.1"/>
    </source>
</evidence>
<feature type="non-terminal residue" evidence="1">
    <location>
        <position position="32"/>
    </location>
</feature>
<name>A0A653D5W4_CALMS</name>
<gene>
    <name evidence="1" type="ORF">CALMAC_LOCUS14717</name>
</gene>
<dbReference type="Proteomes" id="UP000410492">
    <property type="component" value="Unassembled WGS sequence"/>
</dbReference>
<dbReference type="EMBL" id="CAACVG010010332">
    <property type="protein sequence ID" value="VEN55572.1"/>
    <property type="molecule type" value="Genomic_DNA"/>
</dbReference>
<sequence>MYSNLAVSLSINSTNRQQVFVAVVLGKHNIRE</sequence>
<dbReference type="AlphaFoldDB" id="A0A653D5W4"/>